<sequence length="457" mass="51061">MMRKGWIRLGGLVLACQLALAACGQEVASPKQSPDQGQSQAADQLTRVSEASRQVESSSPDLTKESLGTASETKDKDRSSYIQGLRQANARWSKRLDQALASGLPTAQSVQAADRDPGDVHPAIAALYQKLDQELTKEDHQENYRVLYSDTFVLEKMLLPELDVADQEALDQMREWLTGLVYEEYQNRLDAKWRMSQYVLDHLDFSKQMADVAAMTDEAFDEVNRLAVHTGVAMEAYQTLVNYPNFKDEIPFQADLYSHIVWPYSTDIGSTRAQAQDPATGEIWFGVPLTGDMGPKPAVDYSARYGVTVTNHYPDRPANGSNAGAWSGHRASSLDFFIKENWGRVMNQDYEAYTPDQPADFYGAKLPQEDFGIALDGQTRQVQTGGEADDLRLLAAYSDIEDKTQSSSERHFYLFVEDKGRPRVLVAEEGPDSEGRVHFKDTANQELRQGFLEIYGA</sequence>
<name>A0A5N1GP69_9LACT</name>
<dbReference type="Proteomes" id="UP000327148">
    <property type="component" value="Unassembled WGS sequence"/>
</dbReference>
<evidence type="ECO:0000313" key="4">
    <source>
        <dbReference type="EMBL" id="KAA9300510.1"/>
    </source>
</evidence>
<dbReference type="OrthoDB" id="2149782at2"/>
<accession>A0A5N1GP69</accession>
<feature type="region of interest" description="Disordered" evidence="1">
    <location>
        <begin position="29"/>
        <end position="81"/>
    </location>
</feature>
<evidence type="ECO:0000313" key="5">
    <source>
        <dbReference type="Proteomes" id="UP000327148"/>
    </source>
</evidence>
<evidence type="ECO:0000256" key="2">
    <source>
        <dbReference type="SAM" id="SignalP"/>
    </source>
</evidence>
<dbReference type="EMBL" id="VYWO01000004">
    <property type="protein sequence ID" value="KAA9300510.1"/>
    <property type="molecule type" value="Genomic_DNA"/>
</dbReference>
<dbReference type="PROSITE" id="PS51257">
    <property type="entry name" value="PROKAR_LIPOPROTEIN"/>
    <property type="match status" value="1"/>
</dbReference>
<dbReference type="InterPro" id="IPR031927">
    <property type="entry name" value="DUF4767"/>
</dbReference>
<feature type="compositionally biased region" description="Polar residues" evidence="1">
    <location>
        <begin position="30"/>
        <end position="71"/>
    </location>
</feature>
<evidence type="ECO:0000259" key="3">
    <source>
        <dbReference type="Pfam" id="PF15983"/>
    </source>
</evidence>
<organism evidence="4 5">
    <name type="scientific">Aerococcus sanguinicola</name>
    <dbReference type="NCBI Taxonomy" id="119206"/>
    <lineage>
        <taxon>Bacteria</taxon>
        <taxon>Bacillati</taxon>
        <taxon>Bacillota</taxon>
        <taxon>Bacilli</taxon>
        <taxon>Lactobacillales</taxon>
        <taxon>Aerococcaceae</taxon>
        <taxon>Aerococcus</taxon>
    </lineage>
</organism>
<reference evidence="4 5" key="1">
    <citation type="submission" date="2019-09" db="EMBL/GenBank/DDBJ databases">
        <title>Draft genome sequence assemblies of isolates from the urinary tract.</title>
        <authorList>
            <person name="Mores C.R."/>
            <person name="Putonti C."/>
            <person name="Wolfe A.J."/>
        </authorList>
    </citation>
    <scope>NUCLEOTIDE SEQUENCE [LARGE SCALE GENOMIC DNA]</scope>
    <source>
        <strain evidence="4 5">UMB623</strain>
    </source>
</reference>
<feature type="domain" description="DUF4767" evidence="3">
    <location>
        <begin position="325"/>
        <end position="454"/>
    </location>
</feature>
<gene>
    <name evidence="4" type="ORF">F6I03_06795</name>
</gene>
<feature type="signal peptide" evidence="2">
    <location>
        <begin position="1"/>
        <end position="21"/>
    </location>
</feature>
<comment type="caution">
    <text evidence="4">The sequence shown here is derived from an EMBL/GenBank/DDBJ whole genome shotgun (WGS) entry which is preliminary data.</text>
</comment>
<feature type="chain" id="PRO_5024341270" evidence="2">
    <location>
        <begin position="22"/>
        <end position="457"/>
    </location>
</feature>
<evidence type="ECO:0000256" key="1">
    <source>
        <dbReference type="SAM" id="MobiDB-lite"/>
    </source>
</evidence>
<keyword evidence="2" id="KW-0732">Signal</keyword>
<dbReference type="AlphaFoldDB" id="A0A5N1GP69"/>
<dbReference type="Pfam" id="PF15983">
    <property type="entry name" value="DUF4767"/>
    <property type="match status" value="1"/>
</dbReference>
<proteinExistence type="predicted"/>
<protein>
    <submittedName>
        <fullName evidence="4">DUF4767 domain-containing protein</fullName>
    </submittedName>
</protein>